<feature type="region of interest" description="Disordered" evidence="5">
    <location>
        <begin position="1"/>
        <end position="53"/>
    </location>
</feature>
<proteinExistence type="predicted"/>
<dbReference type="Gene3D" id="1.10.220.160">
    <property type="match status" value="1"/>
</dbReference>
<dbReference type="GO" id="GO:0008270">
    <property type="term" value="F:zinc ion binding"/>
    <property type="evidence" value="ECO:0007669"/>
    <property type="project" value="UniProtKB-KW"/>
</dbReference>
<keyword evidence="2 4" id="KW-0863">Zinc-finger</keyword>
<organism evidence="7 8">
    <name type="scientific">Polarella glacialis</name>
    <name type="common">Dinoflagellate</name>
    <dbReference type="NCBI Taxonomy" id="89957"/>
    <lineage>
        <taxon>Eukaryota</taxon>
        <taxon>Sar</taxon>
        <taxon>Alveolata</taxon>
        <taxon>Dinophyceae</taxon>
        <taxon>Suessiales</taxon>
        <taxon>Suessiaceae</taxon>
        <taxon>Polarella</taxon>
    </lineage>
</organism>
<evidence type="ECO:0000256" key="3">
    <source>
        <dbReference type="ARBA" id="ARBA00022833"/>
    </source>
</evidence>
<dbReference type="Proteomes" id="UP000654075">
    <property type="component" value="Unassembled WGS sequence"/>
</dbReference>
<name>A0A813FLB6_POLGL</name>
<evidence type="ECO:0000313" key="7">
    <source>
        <dbReference type="EMBL" id="CAE8613569.1"/>
    </source>
</evidence>
<keyword evidence="3" id="KW-0862">Zinc</keyword>
<dbReference type="OrthoDB" id="432970at2759"/>
<protein>
    <recommendedName>
        <fullName evidence="6">MYND-type domain-containing protein</fullName>
    </recommendedName>
</protein>
<dbReference type="EMBL" id="CAJNNV010025274">
    <property type="protein sequence ID" value="CAE8613569.1"/>
    <property type="molecule type" value="Genomic_DNA"/>
</dbReference>
<sequence length="715" mass="80874">MEMLSSMAGPAGFASANAIPRSSFADQKDDVPRRGRGRKPQPSAADANGSSHQQMFGKFPQLKEGGWYMGKLTGEERTFFQAACSEYAVQILEQELTCGLSLYDADSDYAVFTMLCPQQKLHILSELMRGLLFPEPETLPPEKPEYFAAFVSLYTWVLDEAIPMELDAACQSDCDLPGLTQLACQKGNADVESNPKAAHHRFQSEYNSLEVSGLVRGAEDRKRNKLIRQQMQSMSKKKLVDEFSSKLSSDNDFVQAQVKNTAESLAGMLRAGFAGSEGEWMSESMRSKMGDVDLEALTERLAKVAHAGPESVPHSSKGVKTPGKITSKSDKKRMARETRQLAQKFDEMQDAKRDVALGHRRVLVEDPLVDERKFYWRRLFCNMMRERNPTMHDSRLSSCADPQAWESQSSRFFMTGGCWRPDDMMRKLIYFPHGASEDTKLALMAMVQKRVECNTMVFEEKKYSPSRSAEHELFLRTLGPSWDLPLPADRSVLEELRDAMRKLSAVSDSETSLSEDIASIDYHGAFLKSCEYSLSNFAKVSLDEFRQLVSDMPENKQLECRQNIEAFVRREAYFAWVELFWDIVDSEADDFEDQMNESLEVRSLCLYKSMQALHKEGLKLEWCSQMGSLTPGKLRQQASEQRCSYCHAVVAKSRRCQGCGSIYCSPQCLQEDWPKHKAPCKATQQARKDPKVFAAQLQAERAAAAERRQARDKDA</sequence>
<keyword evidence="8" id="KW-1185">Reference proteome</keyword>
<feature type="domain" description="MYND-type" evidence="6">
    <location>
        <begin position="643"/>
        <end position="680"/>
    </location>
</feature>
<dbReference type="Gene3D" id="6.10.140.2220">
    <property type="match status" value="1"/>
</dbReference>
<reference evidence="7" key="1">
    <citation type="submission" date="2021-02" db="EMBL/GenBank/DDBJ databases">
        <authorList>
            <person name="Dougan E. K."/>
            <person name="Rhodes N."/>
            <person name="Thang M."/>
            <person name="Chan C."/>
        </authorList>
    </citation>
    <scope>NUCLEOTIDE SEQUENCE</scope>
</reference>
<comment type="caution">
    <text evidence="7">The sequence shown here is derived from an EMBL/GenBank/DDBJ whole genome shotgun (WGS) entry which is preliminary data.</text>
</comment>
<feature type="region of interest" description="Disordered" evidence="5">
    <location>
        <begin position="306"/>
        <end position="333"/>
    </location>
</feature>
<dbReference type="InterPro" id="IPR002893">
    <property type="entry name" value="Znf_MYND"/>
</dbReference>
<evidence type="ECO:0000256" key="5">
    <source>
        <dbReference type="SAM" id="MobiDB-lite"/>
    </source>
</evidence>
<dbReference type="Pfam" id="PF01753">
    <property type="entry name" value="zf-MYND"/>
    <property type="match status" value="1"/>
</dbReference>
<evidence type="ECO:0000256" key="2">
    <source>
        <dbReference type="ARBA" id="ARBA00022771"/>
    </source>
</evidence>
<gene>
    <name evidence="7" type="ORF">PGLA1383_LOCUS31331</name>
</gene>
<dbReference type="AlphaFoldDB" id="A0A813FLB6"/>
<evidence type="ECO:0000256" key="1">
    <source>
        <dbReference type="ARBA" id="ARBA00022723"/>
    </source>
</evidence>
<keyword evidence="1" id="KW-0479">Metal-binding</keyword>
<accession>A0A813FLB6</accession>
<evidence type="ECO:0000259" key="6">
    <source>
        <dbReference type="PROSITE" id="PS50865"/>
    </source>
</evidence>
<dbReference type="SUPFAM" id="SSF144232">
    <property type="entry name" value="HIT/MYND zinc finger-like"/>
    <property type="match status" value="1"/>
</dbReference>
<dbReference type="PROSITE" id="PS50865">
    <property type="entry name" value="ZF_MYND_2"/>
    <property type="match status" value="1"/>
</dbReference>
<evidence type="ECO:0000256" key="4">
    <source>
        <dbReference type="PROSITE-ProRule" id="PRU00134"/>
    </source>
</evidence>
<evidence type="ECO:0000313" key="8">
    <source>
        <dbReference type="Proteomes" id="UP000654075"/>
    </source>
</evidence>